<name>A0A8K0UM62_9AGAR</name>
<evidence type="ECO:0000313" key="3">
    <source>
        <dbReference type="EMBL" id="KAH8099792.1"/>
    </source>
</evidence>
<feature type="domain" description="Fungal-type protein kinase" evidence="2">
    <location>
        <begin position="260"/>
        <end position="381"/>
    </location>
</feature>
<evidence type="ECO:0000313" key="4">
    <source>
        <dbReference type="Proteomes" id="UP000813824"/>
    </source>
</evidence>
<evidence type="ECO:0000259" key="2">
    <source>
        <dbReference type="Pfam" id="PF17667"/>
    </source>
</evidence>
<dbReference type="Pfam" id="PF17667">
    <property type="entry name" value="Pkinase_fungal"/>
    <property type="match status" value="1"/>
</dbReference>
<accession>A0A8K0UM62</accession>
<reference evidence="3" key="1">
    <citation type="journal article" date="2021" name="New Phytol.">
        <title>Evolutionary innovations through gain and loss of genes in the ectomycorrhizal Boletales.</title>
        <authorList>
            <person name="Wu G."/>
            <person name="Miyauchi S."/>
            <person name="Morin E."/>
            <person name="Kuo A."/>
            <person name="Drula E."/>
            <person name="Varga T."/>
            <person name="Kohler A."/>
            <person name="Feng B."/>
            <person name="Cao Y."/>
            <person name="Lipzen A."/>
            <person name="Daum C."/>
            <person name="Hundley H."/>
            <person name="Pangilinan J."/>
            <person name="Johnson J."/>
            <person name="Barry K."/>
            <person name="LaButti K."/>
            <person name="Ng V."/>
            <person name="Ahrendt S."/>
            <person name="Min B."/>
            <person name="Choi I.G."/>
            <person name="Park H."/>
            <person name="Plett J.M."/>
            <person name="Magnuson J."/>
            <person name="Spatafora J.W."/>
            <person name="Nagy L.G."/>
            <person name="Henrissat B."/>
            <person name="Grigoriev I.V."/>
            <person name="Yang Z.L."/>
            <person name="Xu J."/>
            <person name="Martin F.M."/>
        </authorList>
    </citation>
    <scope>NUCLEOTIDE SEQUENCE</scope>
    <source>
        <strain evidence="3">KKN 215</strain>
    </source>
</reference>
<comment type="caution">
    <text evidence="3">The sequence shown here is derived from an EMBL/GenBank/DDBJ whole genome shotgun (WGS) entry which is preliminary data.</text>
</comment>
<dbReference type="OrthoDB" id="5592585at2759"/>
<dbReference type="AlphaFoldDB" id="A0A8K0UM62"/>
<gene>
    <name evidence="3" type="ORF">BXZ70DRAFT_1078132</name>
</gene>
<dbReference type="InterPro" id="IPR040976">
    <property type="entry name" value="Pkinase_fungal"/>
</dbReference>
<feature type="compositionally biased region" description="Low complexity" evidence="1">
    <location>
        <begin position="624"/>
        <end position="661"/>
    </location>
</feature>
<feature type="compositionally biased region" description="Polar residues" evidence="1">
    <location>
        <begin position="700"/>
        <end position="715"/>
    </location>
</feature>
<dbReference type="Proteomes" id="UP000813824">
    <property type="component" value="Unassembled WGS sequence"/>
</dbReference>
<feature type="compositionally biased region" description="Low complexity" evidence="1">
    <location>
        <begin position="683"/>
        <end position="697"/>
    </location>
</feature>
<proteinExistence type="predicted"/>
<keyword evidence="4" id="KW-1185">Reference proteome</keyword>
<feature type="compositionally biased region" description="Basic residues" evidence="1">
    <location>
        <begin position="716"/>
        <end position="727"/>
    </location>
</feature>
<organism evidence="3 4">
    <name type="scientific">Cristinia sonorae</name>
    <dbReference type="NCBI Taxonomy" id="1940300"/>
    <lineage>
        <taxon>Eukaryota</taxon>
        <taxon>Fungi</taxon>
        <taxon>Dikarya</taxon>
        <taxon>Basidiomycota</taxon>
        <taxon>Agaricomycotina</taxon>
        <taxon>Agaricomycetes</taxon>
        <taxon>Agaricomycetidae</taxon>
        <taxon>Agaricales</taxon>
        <taxon>Pleurotineae</taxon>
        <taxon>Stephanosporaceae</taxon>
        <taxon>Cristinia</taxon>
    </lineage>
</organism>
<protein>
    <recommendedName>
        <fullName evidence="2">Fungal-type protein kinase domain-containing protein</fullName>
    </recommendedName>
</protein>
<feature type="region of interest" description="Disordered" evidence="1">
    <location>
        <begin position="534"/>
        <end position="727"/>
    </location>
</feature>
<evidence type="ECO:0000256" key="1">
    <source>
        <dbReference type="SAM" id="MobiDB-lite"/>
    </source>
</evidence>
<dbReference type="EMBL" id="JAEVFJ010000018">
    <property type="protein sequence ID" value="KAH8099792.1"/>
    <property type="molecule type" value="Genomic_DNA"/>
</dbReference>
<feature type="compositionally biased region" description="Low complexity" evidence="1">
    <location>
        <begin position="573"/>
        <end position="585"/>
    </location>
</feature>
<sequence>MVGMLGVFAGPVHTSDFMEKFMPANTPLPPKDLLDKANSSTLSLREGSNIYEDLDILVDEFCDPFSVPASGERPMEHTLQKDLDTQGQLIVYSARMLARQHRTFAISLFVCGSTARFIRWDYGGSTVSESFNHVENPRILTEYQWRHGQLTRLQGGFDPTVRLADSSEAKRFMDAIKNHQKYSKRKLPDVDLKLMKEYPTSVITVRGTIPGETTESREYIVRAPVRAPSSLVGQTSRVFYALDVEADKLVCLKEYLRSEHRHHRVVQELLYPLSSAGSSKELTQAIGNAITYYTKVHDSADVSHDYASPNNIMLRLNGEGVLTDSDHAIIDKTGMVARERTPTSRRTSTWQYLSVGLAKDPTKEHNILDVLESCYWVFLYQGIHYFRSTAYMGALYMFDEHRPKHVLAFNRMDFVGGSGKRCHFDVTSMHDAYIRFDSQPFHHLHGRLTAAFRRYHMASVYEEMEEYEAFLELHAKYLKTLGKTMLEYINEALQSEAWPPSDAIPDRFPRFMDTQAEAYMNDIQQQSYSLQVSTTDTGGVSHKPLALNGPVLSFSSRSTQKRARRDEDEDVYSPGGTNSSTSKTNPSKRIKTMSPPKTPQQSSDDDDAPRPRPIAGTMPPPPTRSRAQTSSGTTSGSRQPIRRTTSATRTRFSSRIAARSSNGPRDESEDVIMAPPPPPPLPRATTSRSRTLSSPRAKNTPAQRSGTRSRGSKQTTSRRTRFKAQAS</sequence>